<evidence type="ECO:0000313" key="4">
    <source>
        <dbReference type="EMBL" id="CAA9304227.1"/>
    </source>
</evidence>
<keyword evidence="2" id="KW-0813">Transport</keyword>
<dbReference type="GO" id="GO:1901982">
    <property type="term" value="F:maltose binding"/>
    <property type="evidence" value="ECO:0007669"/>
    <property type="project" value="TreeGrafter"/>
</dbReference>
<evidence type="ECO:0000256" key="1">
    <source>
        <dbReference type="ARBA" id="ARBA00008520"/>
    </source>
</evidence>
<dbReference type="InterPro" id="IPR006311">
    <property type="entry name" value="TAT_signal"/>
</dbReference>
<evidence type="ECO:0000256" key="3">
    <source>
        <dbReference type="ARBA" id="ARBA00022729"/>
    </source>
</evidence>
<accession>A0A6J4KI30</accession>
<gene>
    <name evidence="4" type="ORF">AVDCRST_MAG07-107</name>
</gene>
<organism evidence="4">
    <name type="scientific">uncultured Frankineae bacterium</name>
    <dbReference type="NCBI Taxonomy" id="437475"/>
    <lineage>
        <taxon>Bacteria</taxon>
        <taxon>Bacillati</taxon>
        <taxon>Actinomycetota</taxon>
        <taxon>Actinomycetes</taxon>
        <taxon>Frankiales</taxon>
        <taxon>environmental samples</taxon>
    </lineage>
</organism>
<dbReference type="InterPro" id="IPR006059">
    <property type="entry name" value="SBP"/>
</dbReference>
<evidence type="ECO:0000256" key="2">
    <source>
        <dbReference type="ARBA" id="ARBA00022448"/>
    </source>
</evidence>
<dbReference type="Pfam" id="PF01547">
    <property type="entry name" value="SBP_bac_1"/>
    <property type="match status" value="1"/>
</dbReference>
<dbReference type="Gene3D" id="3.40.190.10">
    <property type="entry name" value="Periplasmic binding protein-like II"/>
    <property type="match status" value="2"/>
</dbReference>
<dbReference type="GO" id="GO:0042956">
    <property type="term" value="P:maltodextrin transmembrane transport"/>
    <property type="evidence" value="ECO:0007669"/>
    <property type="project" value="TreeGrafter"/>
</dbReference>
<reference evidence="4" key="1">
    <citation type="submission" date="2020-02" db="EMBL/GenBank/DDBJ databases">
        <authorList>
            <person name="Meier V. D."/>
        </authorList>
    </citation>
    <scope>NUCLEOTIDE SEQUENCE</scope>
    <source>
        <strain evidence="4">AVDCRST_MAG07</strain>
    </source>
</reference>
<dbReference type="SUPFAM" id="SSF53850">
    <property type="entry name" value="Periplasmic binding protein-like II"/>
    <property type="match status" value="1"/>
</dbReference>
<dbReference type="EMBL" id="CADCUB010000002">
    <property type="protein sequence ID" value="CAA9304227.1"/>
    <property type="molecule type" value="Genomic_DNA"/>
</dbReference>
<dbReference type="CDD" id="cd14748">
    <property type="entry name" value="PBP2_UgpB"/>
    <property type="match status" value="1"/>
</dbReference>
<comment type="similarity">
    <text evidence="1">Belongs to the bacterial solute-binding protein 1 family.</text>
</comment>
<keyword evidence="3" id="KW-0732">Signal</keyword>
<dbReference type="PROSITE" id="PS51318">
    <property type="entry name" value="TAT"/>
    <property type="match status" value="1"/>
</dbReference>
<dbReference type="GO" id="GO:0015768">
    <property type="term" value="P:maltose transport"/>
    <property type="evidence" value="ECO:0007669"/>
    <property type="project" value="TreeGrafter"/>
</dbReference>
<protein>
    <submittedName>
        <fullName evidence="4">ABC transporter, sugar binding protein</fullName>
    </submittedName>
</protein>
<proteinExistence type="inferred from homology"/>
<dbReference type="GO" id="GO:0055052">
    <property type="term" value="C:ATP-binding cassette (ABC) transporter complex, substrate-binding subunit-containing"/>
    <property type="evidence" value="ECO:0007669"/>
    <property type="project" value="TreeGrafter"/>
</dbReference>
<dbReference type="PANTHER" id="PTHR30061:SF50">
    <property type="entry name" value="MALTOSE_MALTODEXTRIN-BINDING PERIPLASMIC PROTEIN"/>
    <property type="match status" value="1"/>
</dbReference>
<dbReference type="PANTHER" id="PTHR30061">
    <property type="entry name" value="MALTOSE-BINDING PERIPLASMIC PROTEIN"/>
    <property type="match status" value="1"/>
</dbReference>
<sequence length="450" mass="48459">MEHNGLGDTSALNLTRRGVLGLGAALGVGAAVSACGGGSSTPPGAGAGANIGEGAYEGEKVTLAFWNGFTGGDGAFMKEMVKTFNTETENIEVQMNTLEWGDFYSKVPNAVASGAGPDVAAMHVDQVGTNAARRVIMSLDDFTGPMELQEDDFAETVWKAGIYDGQRYAIPLDVHPLAFYYNNKLLQQGGVSEPPKDRESWEAALTGMKSKGVEYPFWATATWPAHLIFISLLGQFGGSLYDEEAAKATFASAEGVEALEWYASHVEKGFSPKNVANDAQAQAFRQGRDAMTWDGIWMMNEWAKVQGLDWGASPLPQIGDEPAVWASSHQLVIMQQRQADENKLHAARDFIKYLSDNSIEWAKSGQIPARNSVRESDEFAALEVQSTLAEQLDYVIFPPTVPGIGDVTAPTFEQAVNTVVLGKADAKTALEDAAKKADALLEDNRKKYSA</sequence>
<dbReference type="AlphaFoldDB" id="A0A6J4KI30"/>
<name>A0A6J4KI30_9ACTN</name>